<gene>
    <name evidence="3" type="ORF">M430DRAFT_39961</name>
</gene>
<dbReference type="Gene3D" id="3.40.30.10">
    <property type="entry name" value="Glutaredoxin"/>
    <property type="match status" value="1"/>
</dbReference>
<evidence type="ECO:0000256" key="1">
    <source>
        <dbReference type="SAM" id="MobiDB-lite"/>
    </source>
</evidence>
<dbReference type="EMBL" id="KZ679007">
    <property type="protein sequence ID" value="PSS25944.1"/>
    <property type="molecule type" value="Genomic_DNA"/>
</dbReference>
<sequence length="814" mass="89021">MMAETEEPQYMSLQARIAALNQSQNSRHQTFGKRAPPPIPTSSNRPALPARGQTTNNPPISQHGSSVAKPSNNPPIGTKGNLLPPPPIDRDSPRPSSAGNANTSPLPTRNVPPPLPSRKASQPSPALPPRKSPPQLVRRASNSSMSSTISGLSLTQTPSRSSVTSSSSVDTQRKLPPTLDQAKLPPLPPTRREREEKAKLEGQARATNTPKVPLITVKSAPNVSRSPALAPKTPPRPSGSPALPSRPREALPPTLPPRLPSRPADDAPSAQSPRRLPPPAAPRSILSMGFDNKNTEPQNAAPIPIPSHTTSARPIIRELTDQDFDSVVKRGMPTFVKFYSPHCMNCQIMEPAWEQIGRDFAFASNRLTIAQTDVFTHATFHRRFGISKYPTILLFDGHNETPERYQDGGIPELDDMVRFLEEKTGVLRADSANIAVPSINISSKPSLAQIRAIQSRPTTTNPPASGCLLCRDFSQPDRIASQYPRQSLPPGDMTAYLADVLCGPFTSLTDKARAIFTWAHHNIAYDVAAFFGNNVKYVDPKDTITTGLAVCGGYAGLYAEIALKAGLECVMVTGHGKGYGYTPLKPGDRIPPCKPSGHAWNAVRIDGGEWKLLDACWGAGNVGNQVYNKAFKPSYFTMSNDEFGLKHFPENDAYFFRSDGRVQTWEQYMIGPIGAEPLRLYGTVEEHGLSQTSFSPPQKHIPVNSGETVRFQFSKVCEHWDHERNGSGKPYCMVLQINGVDGRKKDFVPFENNEFWWWVDVRAKDLGAPGEQISVYAVTTINGNDARGMTKREYLEKRGKCSTGFGGVCAWELV</sequence>
<dbReference type="PANTHER" id="PTHR46333:SF5">
    <property type="entry name" value="TRANSGLUTAMINASE-LIKE DOMAIN-CONTAINING PROTEIN"/>
    <property type="match status" value="1"/>
</dbReference>
<dbReference type="InterPro" id="IPR002931">
    <property type="entry name" value="Transglutaminase-like"/>
</dbReference>
<protein>
    <recommendedName>
        <fullName evidence="2">Thioredoxin domain-containing protein</fullName>
    </recommendedName>
</protein>
<name>A0A2T3BCG3_AMORE</name>
<dbReference type="Pfam" id="PF01841">
    <property type="entry name" value="Transglut_core"/>
    <property type="match status" value="1"/>
</dbReference>
<dbReference type="PANTHER" id="PTHR46333">
    <property type="entry name" value="CYTOKINESIS PROTEIN 3"/>
    <property type="match status" value="1"/>
</dbReference>
<dbReference type="Pfam" id="PF00085">
    <property type="entry name" value="Thioredoxin"/>
    <property type="match status" value="1"/>
</dbReference>
<accession>A0A2T3BCG3</accession>
<dbReference type="GO" id="GO:0005737">
    <property type="term" value="C:cytoplasm"/>
    <property type="evidence" value="ECO:0007669"/>
    <property type="project" value="TreeGrafter"/>
</dbReference>
<dbReference type="AlphaFoldDB" id="A0A2T3BCG3"/>
<feature type="region of interest" description="Disordered" evidence="1">
    <location>
        <begin position="1"/>
        <end position="312"/>
    </location>
</feature>
<evidence type="ECO:0000313" key="4">
    <source>
        <dbReference type="Proteomes" id="UP000241818"/>
    </source>
</evidence>
<dbReference type="SUPFAM" id="SSF54001">
    <property type="entry name" value="Cysteine proteinases"/>
    <property type="match status" value="1"/>
</dbReference>
<evidence type="ECO:0000313" key="3">
    <source>
        <dbReference type="EMBL" id="PSS25944.1"/>
    </source>
</evidence>
<dbReference type="InterPro" id="IPR013766">
    <property type="entry name" value="Thioredoxin_domain"/>
</dbReference>
<dbReference type="InterPro" id="IPR038765">
    <property type="entry name" value="Papain-like_cys_pep_sf"/>
</dbReference>
<reference evidence="3 4" key="1">
    <citation type="journal article" date="2018" name="New Phytol.">
        <title>Comparative genomics and transcriptomics depict ericoid mycorrhizal fungi as versatile saprotrophs and plant mutualists.</title>
        <authorList>
            <person name="Martino E."/>
            <person name="Morin E."/>
            <person name="Grelet G.A."/>
            <person name="Kuo A."/>
            <person name="Kohler A."/>
            <person name="Daghino S."/>
            <person name="Barry K.W."/>
            <person name="Cichocki N."/>
            <person name="Clum A."/>
            <person name="Dockter R.B."/>
            <person name="Hainaut M."/>
            <person name="Kuo R.C."/>
            <person name="LaButti K."/>
            <person name="Lindahl B.D."/>
            <person name="Lindquist E.A."/>
            <person name="Lipzen A."/>
            <person name="Khouja H.R."/>
            <person name="Magnuson J."/>
            <person name="Murat C."/>
            <person name="Ohm R.A."/>
            <person name="Singer S.W."/>
            <person name="Spatafora J.W."/>
            <person name="Wang M."/>
            <person name="Veneault-Fourrey C."/>
            <person name="Henrissat B."/>
            <person name="Grigoriev I.V."/>
            <person name="Martin F.M."/>
            <person name="Perotto S."/>
        </authorList>
    </citation>
    <scope>NUCLEOTIDE SEQUENCE [LARGE SCALE GENOMIC DNA]</scope>
    <source>
        <strain evidence="3 4">ATCC 22711</strain>
    </source>
</reference>
<feature type="domain" description="Thioredoxin" evidence="2">
    <location>
        <begin position="297"/>
        <end position="425"/>
    </location>
</feature>
<dbReference type="SMART" id="SM00460">
    <property type="entry name" value="TGc"/>
    <property type="match status" value="1"/>
</dbReference>
<feature type="compositionally biased region" description="Low complexity" evidence="1">
    <location>
        <begin position="133"/>
        <end position="170"/>
    </location>
</feature>
<dbReference type="SUPFAM" id="SSF52833">
    <property type="entry name" value="Thioredoxin-like"/>
    <property type="match status" value="1"/>
</dbReference>
<dbReference type="Gene3D" id="3.10.620.30">
    <property type="match status" value="1"/>
</dbReference>
<dbReference type="RefSeq" id="XP_024724543.1">
    <property type="nucleotide sequence ID" value="XM_024867356.1"/>
</dbReference>
<dbReference type="InterPro" id="IPR036249">
    <property type="entry name" value="Thioredoxin-like_sf"/>
</dbReference>
<feature type="compositionally biased region" description="Polar residues" evidence="1">
    <location>
        <begin position="20"/>
        <end position="29"/>
    </location>
</feature>
<proteinExistence type="predicted"/>
<feature type="compositionally biased region" description="Polar residues" evidence="1">
    <location>
        <begin position="52"/>
        <end position="75"/>
    </location>
</feature>
<dbReference type="OrthoDB" id="6129702at2759"/>
<dbReference type="Proteomes" id="UP000241818">
    <property type="component" value="Unassembled WGS sequence"/>
</dbReference>
<dbReference type="InterPro" id="IPR052557">
    <property type="entry name" value="CAP/Cytokinesis_protein"/>
</dbReference>
<dbReference type="GeneID" id="36575437"/>
<keyword evidence="4" id="KW-1185">Reference proteome</keyword>
<feature type="compositionally biased region" description="Basic and acidic residues" evidence="1">
    <location>
        <begin position="190"/>
        <end position="202"/>
    </location>
</feature>
<dbReference type="PROSITE" id="PS51352">
    <property type="entry name" value="THIOREDOXIN_2"/>
    <property type="match status" value="1"/>
</dbReference>
<dbReference type="CDD" id="cd02961">
    <property type="entry name" value="PDI_a_family"/>
    <property type="match status" value="1"/>
</dbReference>
<dbReference type="InParanoid" id="A0A2T3BCG3"/>
<organism evidence="3 4">
    <name type="scientific">Amorphotheca resinae ATCC 22711</name>
    <dbReference type="NCBI Taxonomy" id="857342"/>
    <lineage>
        <taxon>Eukaryota</taxon>
        <taxon>Fungi</taxon>
        <taxon>Dikarya</taxon>
        <taxon>Ascomycota</taxon>
        <taxon>Pezizomycotina</taxon>
        <taxon>Leotiomycetes</taxon>
        <taxon>Helotiales</taxon>
        <taxon>Amorphothecaceae</taxon>
        <taxon>Amorphotheca</taxon>
    </lineage>
</organism>
<dbReference type="STRING" id="857342.A0A2T3BCG3"/>
<evidence type="ECO:0000259" key="2">
    <source>
        <dbReference type="PROSITE" id="PS51352"/>
    </source>
</evidence>